<feature type="region of interest" description="Disordered" evidence="1">
    <location>
        <begin position="27"/>
        <end position="55"/>
    </location>
</feature>
<feature type="region of interest" description="Disordered" evidence="1">
    <location>
        <begin position="140"/>
        <end position="169"/>
    </location>
</feature>
<evidence type="ECO:0000256" key="1">
    <source>
        <dbReference type="SAM" id="MobiDB-lite"/>
    </source>
</evidence>
<keyword evidence="2" id="KW-0472">Membrane</keyword>
<gene>
    <name evidence="3" type="ORF">CSUI_004177</name>
</gene>
<accession>A0A2C6L1H2</accession>
<reference evidence="3 4" key="1">
    <citation type="journal article" date="2017" name="Int. J. Parasitol.">
        <title>The genome of the protozoan parasite Cystoisospora suis and a reverse vaccinology approach to identify vaccine candidates.</title>
        <authorList>
            <person name="Palmieri N."/>
            <person name="Shrestha A."/>
            <person name="Ruttkowski B."/>
            <person name="Beck T."/>
            <person name="Vogl C."/>
            <person name="Tomley F."/>
            <person name="Blake D.P."/>
            <person name="Joachim A."/>
        </authorList>
    </citation>
    <scope>NUCLEOTIDE SEQUENCE [LARGE SCALE GENOMIC DNA]</scope>
    <source>
        <strain evidence="3 4">Wien I</strain>
    </source>
</reference>
<dbReference type="VEuPathDB" id="ToxoDB:CSUI_004177"/>
<keyword evidence="4" id="KW-1185">Reference proteome</keyword>
<evidence type="ECO:0000313" key="4">
    <source>
        <dbReference type="Proteomes" id="UP000221165"/>
    </source>
</evidence>
<proteinExistence type="predicted"/>
<dbReference type="RefSeq" id="XP_067923657.1">
    <property type="nucleotide sequence ID" value="XM_068064370.1"/>
</dbReference>
<dbReference type="GeneID" id="94427581"/>
<protein>
    <submittedName>
        <fullName evidence="3">Transmembrane protein</fullName>
    </submittedName>
</protein>
<dbReference type="EMBL" id="MIGC01001917">
    <property type="protein sequence ID" value="PHJ21978.1"/>
    <property type="molecule type" value="Genomic_DNA"/>
</dbReference>
<evidence type="ECO:0000256" key="2">
    <source>
        <dbReference type="SAM" id="Phobius"/>
    </source>
</evidence>
<dbReference type="AlphaFoldDB" id="A0A2C6L1H2"/>
<organism evidence="3 4">
    <name type="scientific">Cystoisospora suis</name>
    <dbReference type="NCBI Taxonomy" id="483139"/>
    <lineage>
        <taxon>Eukaryota</taxon>
        <taxon>Sar</taxon>
        <taxon>Alveolata</taxon>
        <taxon>Apicomplexa</taxon>
        <taxon>Conoidasida</taxon>
        <taxon>Coccidia</taxon>
        <taxon>Eucoccidiorida</taxon>
        <taxon>Eimeriorina</taxon>
        <taxon>Sarcocystidae</taxon>
        <taxon>Cystoisospora</taxon>
    </lineage>
</organism>
<keyword evidence="2" id="KW-1133">Transmembrane helix</keyword>
<keyword evidence="2 3" id="KW-0812">Transmembrane</keyword>
<feature type="compositionally biased region" description="Low complexity" evidence="1">
    <location>
        <begin position="27"/>
        <end position="38"/>
    </location>
</feature>
<evidence type="ECO:0000313" key="3">
    <source>
        <dbReference type="EMBL" id="PHJ21978.1"/>
    </source>
</evidence>
<comment type="caution">
    <text evidence="3">The sequence shown here is derived from an EMBL/GenBank/DDBJ whole genome shotgun (WGS) entry which is preliminary data.</text>
</comment>
<feature type="compositionally biased region" description="Polar residues" evidence="1">
    <location>
        <begin position="160"/>
        <end position="169"/>
    </location>
</feature>
<dbReference type="Proteomes" id="UP000221165">
    <property type="component" value="Unassembled WGS sequence"/>
</dbReference>
<feature type="compositionally biased region" description="Low complexity" evidence="1">
    <location>
        <begin position="46"/>
        <end position="55"/>
    </location>
</feature>
<name>A0A2C6L1H2_9APIC</name>
<sequence length="349" mass="37790">MRTSRPFARELCLLDLSGTYGLSTSSRRQEQRLLSSSSYDEGGNNSFSSSPLSSLPRGLQVSKKLIRVYFAPSSPLFFIDGIRRGQRYLGPADLTAGMNRLTIPWVQWHLDRQAFLENNLSAMNILRADKQAASTVTAFFSPSTPASSRGERGGYGDGSPSRSLSAVQNGPVTRPVNALMVMRYDNLDGKASYDRGVGPGWRGPGDVYPPRRTLNYFEIIMHLNPLPPSAAAALAMESELGDFSAEHYIRLTALRDPDDLDENFLVAFLSGKSRRSSDGGGDSTPTPMIWLVACVAVLCLWAMLSAFFCSSTICWKRARIDGRRGPWAVGPAVSGPGGVVGAGSVIEAP</sequence>
<feature type="transmembrane region" description="Helical" evidence="2">
    <location>
        <begin position="288"/>
        <end position="315"/>
    </location>
</feature>